<feature type="region of interest" description="Disordered" evidence="1">
    <location>
        <begin position="33"/>
        <end position="91"/>
    </location>
</feature>
<protein>
    <submittedName>
        <fullName evidence="2 4">Uncharacterized protein</fullName>
    </submittedName>
</protein>
<name>A0A6A6Z573_9PEZI</name>
<dbReference type="GeneID" id="54454087"/>
<dbReference type="RefSeq" id="XP_033582371.1">
    <property type="nucleotide sequence ID" value="XM_033713194.1"/>
</dbReference>
<sequence length="243" mass="27342">MAEPNRWTWSAQHLDHYRVVWDPDGQPEYIWSKTHVGSQRRDESYDSAVGTSPLRSGPGAVDTTSNASNINREQDGRASAYPPLPTNSAEKSARCTASFKDISSSLRNAPEQGRTLKSYFSNENDRFQLWNSSFDVDAGGLDRLSPEDSDLVDSILESLESYLTRYKALLDDDIHTALQDEHFITHVRHTLRTLFELSPVLEYSRDFNLIEEMNLLNIAEPKKVQPGEAGADELIPPVKDDGD</sequence>
<feature type="compositionally biased region" description="Polar residues" evidence="1">
    <location>
        <begin position="62"/>
        <end position="71"/>
    </location>
</feature>
<reference evidence="4" key="2">
    <citation type="submission" date="2020-04" db="EMBL/GenBank/DDBJ databases">
        <authorList>
            <consortium name="NCBI Genome Project"/>
        </authorList>
    </citation>
    <scope>NUCLEOTIDE SEQUENCE</scope>
    <source>
        <strain evidence="4">CBS 304.34</strain>
    </source>
</reference>
<dbReference type="Proteomes" id="UP000504636">
    <property type="component" value="Unplaced"/>
</dbReference>
<organism evidence="2">
    <name type="scientific">Mytilinidion resinicola</name>
    <dbReference type="NCBI Taxonomy" id="574789"/>
    <lineage>
        <taxon>Eukaryota</taxon>
        <taxon>Fungi</taxon>
        <taxon>Dikarya</taxon>
        <taxon>Ascomycota</taxon>
        <taxon>Pezizomycotina</taxon>
        <taxon>Dothideomycetes</taxon>
        <taxon>Pleosporomycetidae</taxon>
        <taxon>Mytilinidiales</taxon>
        <taxon>Mytilinidiaceae</taxon>
        <taxon>Mytilinidion</taxon>
    </lineage>
</organism>
<reference evidence="2 4" key="1">
    <citation type="journal article" date="2020" name="Stud. Mycol.">
        <title>101 Dothideomycetes genomes: a test case for predicting lifestyles and emergence of pathogens.</title>
        <authorList>
            <person name="Haridas S."/>
            <person name="Albert R."/>
            <person name="Binder M."/>
            <person name="Bloem J."/>
            <person name="Labutti K."/>
            <person name="Salamov A."/>
            <person name="Andreopoulos B."/>
            <person name="Baker S."/>
            <person name="Barry K."/>
            <person name="Bills G."/>
            <person name="Bluhm B."/>
            <person name="Cannon C."/>
            <person name="Castanera R."/>
            <person name="Culley D."/>
            <person name="Daum C."/>
            <person name="Ezra D."/>
            <person name="Gonzalez J."/>
            <person name="Henrissat B."/>
            <person name="Kuo A."/>
            <person name="Liang C."/>
            <person name="Lipzen A."/>
            <person name="Lutzoni F."/>
            <person name="Magnuson J."/>
            <person name="Mondo S."/>
            <person name="Nolan M."/>
            <person name="Ohm R."/>
            <person name="Pangilinan J."/>
            <person name="Park H.-J."/>
            <person name="Ramirez L."/>
            <person name="Alfaro M."/>
            <person name="Sun H."/>
            <person name="Tritt A."/>
            <person name="Yoshinaga Y."/>
            <person name="Zwiers L.-H."/>
            <person name="Turgeon B."/>
            <person name="Goodwin S."/>
            <person name="Spatafora J."/>
            <person name="Crous P."/>
            <person name="Grigoriev I."/>
        </authorList>
    </citation>
    <scope>NUCLEOTIDE SEQUENCE</scope>
    <source>
        <strain evidence="2 4">CBS 304.34</strain>
    </source>
</reference>
<accession>A0A6A6Z573</accession>
<evidence type="ECO:0000313" key="2">
    <source>
        <dbReference type="EMBL" id="KAF2815407.1"/>
    </source>
</evidence>
<reference evidence="4" key="3">
    <citation type="submission" date="2025-04" db="UniProtKB">
        <authorList>
            <consortium name="RefSeq"/>
        </authorList>
    </citation>
    <scope>IDENTIFICATION</scope>
    <source>
        <strain evidence="4">CBS 304.34</strain>
    </source>
</reference>
<evidence type="ECO:0000256" key="1">
    <source>
        <dbReference type="SAM" id="MobiDB-lite"/>
    </source>
</evidence>
<evidence type="ECO:0000313" key="4">
    <source>
        <dbReference type="RefSeq" id="XP_033582371.1"/>
    </source>
</evidence>
<evidence type="ECO:0000313" key="3">
    <source>
        <dbReference type="Proteomes" id="UP000504636"/>
    </source>
</evidence>
<keyword evidence="3" id="KW-1185">Reference proteome</keyword>
<proteinExistence type="predicted"/>
<dbReference type="AlphaFoldDB" id="A0A6A6Z573"/>
<gene>
    <name evidence="2 4" type="ORF">BDZ99DRAFT_195361</name>
</gene>
<dbReference type="EMBL" id="MU003694">
    <property type="protein sequence ID" value="KAF2815407.1"/>
    <property type="molecule type" value="Genomic_DNA"/>
</dbReference>